<name>A0ACC1A569_9ROSI</name>
<evidence type="ECO:0000313" key="2">
    <source>
        <dbReference type="Proteomes" id="UP001164250"/>
    </source>
</evidence>
<comment type="caution">
    <text evidence="1">The sequence shown here is derived from an EMBL/GenBank/DDBJ whole genome shotgun (WGS) entry which is preliminary data.</text>
</comment>
<reference evidence="2" key="1">
    <citation type="journal article" date="2023" name="G3 (Bethesda)">
        <title>Genome assembly and association tests identify interacting loci associated with vigor, precocity, and sex in interspecific pistachio rootstocks.</title>
        <authorList>
            <person name="Palmer W."/>
            <person name="Jacygrad E."/>
            <person name="Sagayaradj S."/>
            <person name="Cavanaugh K."/>
            <person name="Han R."/>
            <person name="Bertier L."/>
            <person name="Beede B."/>
            <person name="Kafkas S."/>
            <person name="Golino D."/>
            <person name="Preece J."/>
            <person name="Michelmore R."/>
        </authorList>
    </citation>
    <scope>NUCLEOTIDE SEQUENCE [LARGE SCALE GENOMIC DNA]</scope>
</reference>
<gene>
    <name evidence="1" type="ORF">Patl1_11734</name>
</gene>
<accession>A0ACC1A569</accession>
<keyword evidence="2" id="KW-1185">Reference proteome</keyword>
<proteinExistence type="predicted"/>
<sequence length="76" mass="8670">MMRKSSNVLESNVLPQYIVLLGMGPKPKSFTYAELRSATKDFDPSNKLGEGGFGPVDKVTMSYIYKLTYRYRELQL</sequence>
<protein>
    <submittedName>
        <fullName evidence="1">Uncharacterized protein</fullName>
    </submittedName>
</protein>
<dbReference type="EMBL" id="CM047908">
    <property type="protein sequence ID" value="KAJ0082105.1"/>
    <property type="molecule type" value="Genomic_DNA"/>
</dbReference>
<organism evidence="1 2">
    <name type="scientific">Pistacia atlantica</name>
    <dbReference type="NCBI Taxonomy" id="434234"/>
    <lineage>
        <taxon>Eukaryota</taxon>
        <taxon>Viridiplantae</taxon>
        <taxon>Streptophyta</taxon>
        <taxon>Embryophyta</taxon>
        <taxon>Tracheophyta</taxon>
        <taxon>Spermatophyta</taxon>
        <taxon>Magnoliopsida</taxon>
        <taxon>eudicotyledons</taxon>
        <taxon>Gunneridae</taxon>
        <taxon>Pentapetalae</taxon>
        <taxon>rosids</taxon>
        <taxon>malvids</taxon>
        <taxon>Sapindales</taxon>
        <taxon>Anacardiaceae</taxon>
        <taxon>Pistacia</taxon>
    </lineage>
</organism>
<evidence type="ECO:0000313" key="1">
    <source>
        <dbReference type="EMBL" id="KAJ0082105.1"/>
    </source>
</evidence>
<dbReference type="Proteomes" id="UP001164250">
    <property type="component" value="Chromosome 12"/>
</dbReference>